<evidence type="ECO:0000313" key="2">
    <source>
        <dbReference type="EMBL" id="CAA9460112.1"/>
    </source>
</evidence>
<name>A0A6J4RAF9_9ACTN</name>
<feature type="compositionally biased region" description="Basic and acidic residues" evidence="1">
    <location>
        <begin position="1"/>
        <end position="32"/>
    </location>
</feature>
<gene>
    <name evidence="2" type="ORF">AVDCRST_MAG25-723</name>
</gene>
<evidence type="ECO:0000256" key="1">
    <source>
        <dbReference type="SAM" id="MobiDB-lite"/>
    </source>
</evidence>
<proteinExistence type="predicted"/>
<accession>A0A6J4RAF9</accession>
<feature type="non-terminal residue" evidence="2">
    <location>
        <position position="47"/>
    </location>
</feature>
<feature type="non-terminal residue" evidence="2">
    <location>
        <position position="1"/>
    </location>
</feature>
<reference evidence="2" key="1">
    <citation type="submission" date="2020-02" db="EMBL/GenBank/DDBJ databases">
        <authorList>
            <person name="Meier V. D."/>
        </authorList>
    </citation>
    <scope>NUCLEOTIDE SEQUENCE</scope>
    <source>
        <strain evidence="2">AVDCRST_MAG25</strain>
    </source>
</reference>
<dbReference type="EMBL" id="CADCVI010000048">
    <property type="protein sequence ID" value="CAA9460112.1"/>
    <property type="molecule type" value="Genomic_DNA"/>
</dbReference>
<dbReference type="AlphaFoldDB" id="A0A6J4RAF9"/>
<sequence length="47" mass="5438">DHLQERHLHEAEHGPQDRRRDQKREAGAEEGRGAQALRARRTDRAAV</sequence>
<organism evidence="2">
    <name type="scientific">uncultured Rubrobacteraceae bacterium</name>
    <dbReference type="NCBI Taxonomy" id="349277"/>
    <lineage>
        <taxon>Bacteria</taxon>
        <taxon>Bacillati</taxon>
        <taxon>Actinomycetota</taxon>
        <taxon>Rubrobacteria</taxon>
        <taxon>Rubrobacterales</taxon>
        <taxon>Rubrobacteraceae</taxon>
        <taxon>environmental samples</taxon>
    </lineage>
</organism>
<feature type="region of interest" description="Disordered" evidence="1">
    <location>
        <begin position="1"/>
        <end position="47"/>
    </location>
</feature>
<protein>
    <submittedName>
        <fullName evidence="2">Uncharacterized protein</fullName>
    </submittedName>
</protein>